<keyword evidence="1" id="KW-0812">Transmembrane</keyword>
<proteinExistence type="predicted"/>
<accession>W1DRJ1</accession>
<dbReference type="eggNOG" id="ENOG5032WP6">
    <property type="taxonomic scope" value="Bacteria"/>
</dbReference>
<protein>
    <submittedName>
        <fullName evidence="2">Branched-chain amino acid transport, AzlD</fullName>
    </submittedName>
</protein>
<name>W1DRJ1_KLEPN</name>
<dbReference type="EMBL" id="CBWK010000541">
    <property type="protein sequence ID" value="CDL10699.1"/>
    <property type="molecule type" value="Genomic_DNA"/>
</dbReference>
<organism evidence="2 3">
    <name type="scientific">Klebsiella pneumoniae IS43</name>
    <dbReference type="NCBI Taxonomy" id="1432552"/>
    <lineage>
        <taxon>Bacteria</taxon>
        <taxon>Pseudomonadati</taxon>
        <taxon>Pseudomonadota</taxon>
        <taxon>Gammaproteobacteria</taxon>
        <taxon>Enterobacterales</taxon>
        <taxon>Enterobacteriaceae</taxon>
        <taxon>Klebsiella/Raoultella group</taxon>
        <taxon>Klebsiella</taxon>
        <taxon>Klebsiella pneumoniae complex</taxon>
    </lineage>
</organism>
<evidence type="ECO:0000313" key="2">
    <source>
        <dbReference type="EMBL" id="CDL10699.1"/>
    </source>
</evidence>
<sequence>MVSSVPEILADAHRLAPTLTGFLVLGAAFWKTRSIIVPTLLSAFAYGLAWKITNGL</sequence>
<evidence type="ECO:0000313" key="3">
    <source>
        <dbReference type="Proteomes" id="UP000019183"/>
    </source>
</evidence>
<reference evidence="2" key="1">
    <citation type="submission" date="2013-10" db="EMBL/GenBank/DDBJ databases">
        <title>Antibiotic resistance diversity of beta-lactamase producers in the General Hospital Vienna.</title>
        <authorList>
            <person name="Barisic I."/>
            <person name="Mitteregger D."/>
            <person name="Hirschl A.M."/>
            <person name="Noehammer C."/>
            <person name="Wiesinger-Mayr H."/>
        </authorList>
    </citation>
    <scope>NUCLEOTIDE SEQUENCE [LARGE SCALE GENOMIC DNA]</scope>
    <source>
        <strain evidence="2">IS43</strain>
    </source>
</reference>
<dbReference type="AlphaFoldDB" id="W1DRJ1"/>
<evidence type="ECO:0000256" key="1">
    <source>
        <dbReference type="SAM" id="Phobius"/>
    </source>
</evidence>
<keyword evidence="3" id="KW-1185">Reference proteome</keyword>
<dbReference type="Proteomes" id="UP000019183">
    <property type="component" value="Unassembled WGS sequence"/>
</dbReference>
<keyword evidence="1" id="KW-0472">Membrane</keyword>
<keyword evidence="1" id="KW-1133">Transmembrane helix</keyword>
<feature type="transmembrane region" description="Helical" evidence="1">
    <location>
        <begin position="12"/>
        <end position="30"/>
    </location>
</feature>
<comment type="caution">
    <text evidence="2">The sequence shown here is derived from an EMBL/GenBank/DDBJ whole genome shotgun (WGS) entry which is preliminary data.</text>
</comment>